<dbReference type="GO" id="GO:0042597">
    <property type="term" value="C:periplasmic space"/>
    <property type="evidence" value="ECO:0007669"/>
    <property type="project" value="UniProtKB-ARBA"/>
</dbReference>
<evidence type="ECO:0000313" key="4">
    <source>
        <dbReference type="Proteomes" id="UP000579647"/>
    </source>
</evidence>
<dbReference type="GO" id="GO:0015833">
    <property type="term" value="P:peptide transport"/>
    <property type="evidence" value="ECO:0007669"/>
    <property type="project" value="TreeGrafter"/>
</dbReference>
<protein>
    <submittedName>
        <fullName evidence="3">Peptide/nickel transport system substrate-binding protein</fullName>
    </submittedName>
</protein>
<sequence length="575" mass="62995">MTKTRTITKATAVVAAGALVLSACSSNGGDGDAGSAGDSTTITLAWDQEYDSYNNTTAGANSSKNAIVNHGVTSGFWYFGEGGAVTANPEFGSYELVSEDPQIVEYSINPDAVWSDGEPIECADMMLWWAQQTGRYDFSVIGSGGIEDTVMPDCELGDKDFTLEYEVPYADWASNGPSHGNTTLMPAHVVAEQGGLTTEELVEAIREEDTDALADAAEFFNEGWTISGALPDEELIPSSGPYKLANYDAGQSLTLEPNENWWGEEPATDNIVVRWIASDEQTQALENLEINIMRPQPSVDLINQLDGLAGVEYEVYDEYIYEHLDFNFDSSPFEDYELREAFAHCVPRQLIVDNLIKPVQPDAETMDVRNISPFDPGYDEAVAASGGDQWAEVDLDRSSEILEEADAVGQEVRLGFIGGNPRRLQTAELIKDSCDEAGFDVQINAEDTFFDTDGGLSQNTYDVAMFAWSGSAEVSGWNSTYRTPSECTADGKGNNNGCYSNDEMDELLSDLLQEFDTDAQLEIINEIETILWDDLVTIPLFSHPGTAAWSDNLENVVPNPAQTDIVWNMWEWTAQ</sequence>
<dbReference type="GO" id="GO:1904680">
    <property type="term" value="F:peptide transmembrane transporter activity"/>
    <property type="evidence" value="ECO:0007669"/>
    <property type="project" value="TreeGrafter"/>
</dbReference>
<evidence type="ECO:0000259" key="2">
    <source>
        <dbReference type="Pfam" id="PF00496"/>
    </source>
</evidence>
<dbReference type="Gene3D" id="3.10.105.10">
    <property type="entry name" value="Dipeptide-binding Protein, Domain 3"/>
    <property type="match status" value="1"/>
</dbReference>
<feature type="signal peptide" evidence="1">
    <location>
        <begin position="1"/>
        <end position="28"/>
    </location>
</feature>
<dbReference type="InterPro" id="IPR030678">
    <property type="entry name" value="Peptide/Ni-bd"/>
</dbReference>
<dbReference type="Gene3D" id="3.90.76.10">
    <property type="entry name" value="Dipeptide-binding Protein, Domain 1"/>
    <property type="match status" value="1"/>
</dbReference>
<dbReference type="EMBL" id="JACHDO010000001">
    <property type="protein sequence ID" value="MBB5489561.1"/>
    <property type="molecule type" value="Genomic_DNA"/>
</dbReference>
<dbReference type="Pfam" id="PF00496">
    <property type="entry name" value="SBP_bac_5"/>
    <property type="match status" value="1"/>
</dbReference>
<name>A0A840W929_9ACTN</name>
<feature type="chain" id="PRO_5038756534" evidence="1">
    <location>
        <begin position="29"/>
        <end position="575"/>
    </location>
</feature>
<dbReference type="PANTHER" id="PTHR30290:SF65">
    <property type="entry name" value="MONOACYL PHOSPHATIDYLINOSITOL TETRAMANNOSIDE-BINDING PROTEIN LPQW-RELATED"/>
    <property type="match status" value="1"/>
</dbReference>
<dbReference type="CDD" id="cd08501">
    <property type="entry name" value="PBP2_Lpqw"/>
    <property type="match status" value="1"/>
</dbReference>
<dbReference type="Gene3D" id="3.40.190.10">
    <property type="entry name" value="Periplasmic binding protein-like II"/>
    <property type="match status" value="1"/>
</dbReference>
<evidence type="ECO:0000313" key="3">
    <source>
        <dbReference type="EMBL" id="MBB5489561.1"/>
    </source>
</evidence>
<comment type="caution">
    <text evidence="3">The sequence shown here is derived from an EMBL/GenBank/DDBJ whole genome shotgun (WGS) entry which is preliminary data.</text>
</comment>
<dbReference type="RefSeq" id="WP_184361832.1">
    <property type="nucleotide sequence ID" value="NZ_BAAAKM010000107.1"/>
</dbReference>
<accession>A0A840W929</accession>
<dbReference type="AlphaFoldDB" id="A0A840W929"/>
<reference evidence="3 4" key="1">
    <citation type="submission" date="2020-08" db="EMBL/GenBank/DDBJ databases">
        <title>Sequencing the genomes of 1000 actinobacteria strains.</title>
        <authorList>
            <person name="Klenk H.-P."/>
        </authorList>
    </citation>
    <scope>NUCLEOTIDE SEQUENCE [LARGE SCALE GENOMIC DNA]</scope>
    <source>
        <strain evidence="3 4">DSM 44598</strain>
    </source>
</reference>
<dbReference type="PANTHER" id="PTHR30290">
    <property type="entry name" value="PERIPLASMIC BINDING COMPONENT OF ABC TRANSPORTER"/>
    <property type="match status" value="1"/>
</dbReference>
<dbReference type="PROSITE" id="PS51257">
    <property type="entry name" value="PROKAR_LIPOPROTEIN"/>
    <property type="match status" value="1"/>
</dbReference>
<feature type="domain" description="Solute-binding protein family 5" evidence="2">
    <location>
        <begin position="97"/>
        <end position="471"/>
    </location>
</feature>
<dbReference type="InterPro" id="IPR039424">
    <property type="entry name" value="SBP_5"/>
</dbReference>
<dbReference type="InterPro" id="IPR000914">
    <property type="entry name" value="SBP_5_dom"/>
</dbReference>
<keyword evidence="4" id="KW-1185">Reference proteome</keyword>
<proteinExistence type="predicted"/>
<organism evidence="3 4">
    <name type="scientific">Nocardiopsis metallicus</name>
    <dbReference type="NCBI Taxonomy" id="179819"/>
    <lineage>
        <taxon>Bacteria</taxon>
        <taxon>Bacillati</taxon>
        <taxon>Actinomycetota</taxon>
        <taxon>Actinomycetes</taxon>
        <taxon>Streptosporangiales</taxon>
        <taxon>Nocardiopsidaceae</taxon>
        <taxon>Nocardiopsis</taxon>
    </lineage>
</organism>
<dbReference type="Proteomes" id="UP000579647">
    <property type="component" value="Unassembled WGS sequence"/>
</dbReference>
<dbReference type="PIRSF" id="PIRSF002741">
    <property type="entry name" value="MppA"/>
    <property type="match status" value="1"/>
</dbReference>
<keyword evidence="1" id="KW-0732">Signal</keyword>
<gene>
    <name evidence="3" type="ORF">HNR07_000698</name>
</gene>
<evidence type="ECO:0000256" key="1">
    <source>
        <dbReference type="SAM" id="SignalP"/>
    </source>
</evidence>
<dbReference type="SUPFAM" id="SSF53850">
    <property type="entry name" value="Periplasmic binding protein-like II"/>
    <property type="match status" value="1"/>
</dbReference>
<dbReference type="GO" id="GO:0043190">
    <property type="term" value="C:ATP-binding cassette (ABC) transporter complex"/>
    <property type="evidence" value="ECO:0007669"/>
    <property type="project" value="InterPro"/>
</dbReference>